<evidence type="ECO:0000256" key="6">
    <source>
        <dbReference type="ARBA" id="ARBA00023054"/>
    </source>
</evidence>
<keyword evidence="5 10" id="KW-0995">Kinetochore</keyword>
<evidence type="ECO:0000256" key="1">
    <source>
        <dbReference type="ARBA" id="ARBA00007050"/>
    </source>
</evidence>
<reference evidence="17" key="1">
    <citation type="journal article" date="2018" name="Nat. Microbiol.">
        <title>Leveraging single-cell genomics to expand the fungal tree of life.</title>
        <authorList>
            <person name="Ahrendt S.R."/>
            <person name="Quandt C.A."/>
            <person name="Ciobanu D."/>
            <person name="Clum A."/>
            <person name="Salamov A."/>
            <person name="Andreopoulos B."/>
            <person name="Cheng J.F."/>
            <person name="Woyke T."/>
            <person name="Pelin A."/>
            <person name="Henrissat B."/>
            <person name="Reynolds N.K."/>
            <person name="Benny G.L."/>
            <person name="Smith M.E."/>
            <person name="James T.Y."/>
            <person name="Grigoriev I.V."/>
        </authorList>
    </citation>
    <scope>NUCLEOTIDE SEQUENCE [LARGE SCALE GENOMIC DNA]</scope>
</reference>
<keyword evidence="7 10" id="KW-0539">Nucleus</keyword>
<dbReference type="InterPro" id="IPR057091">
    <property type="entry name" value="NDC80_loop"/>
</dbReference>
<comment type="similarity">
    <text evidence="1 10">Belongs to the NDC80/HEC1 family.</text>
</comment>
<feature type="domain" description="Kinetochore protein Ndc80 CH" evidence="13">
    <location>
        <begin position="23"/>
        <end position="137"/>
    </location>
</feature>
<keyword evidence="4 10" id="KW-0498">Mitosis</keyword>
<feature type="coiled-coil region" evidence="11">
    <location>
        <begin position="261"/>
        <end position="333"/>
    </location>
</feature>
<evidence type="ECO:0000256" key="7">
    <source>
        <dbReference type="ARBA" id="ARBA00023242"/>
    </source>
</evidence>
<protein>
    <recommendedName>
        <fullName evidence="10">Kinetochore protein NDC80</fullName>
    </recommendedName>
</protein>
<evidence type="ECO:0000256" key="8">
    <source>
        <dbReference type="ARBA" id="ARBA00023306"/>
    </source>
</evidence>
<keyword evidence="6 11" id="KW-0175">Coiled coil</keyword>
<dbReference type="Gene3D" id="1.10.418.30">
    <property type="entry name" value="Ncd80 complex, Ncd80 subunit"/>
    <property type="match status" value="1"/>
</dbReference>
<dbReference type="PANTHER" id="PTHR10643:SF2">
    <property type="entry name" value="KINETOCHORE PROTEIN NDC80 HOMOLOG"/>
    <property type="match status" value="1"/>
</dbReference>
<keyword evidence="17" id="KW-1185">Reference proteome</keyword>
<keyword evidence="8 10" id="KW-0131">Cell cycle</keyword>
<dbReference type="InterPro" id="IPR055260">
    <property type="entry name" value="Ndc80_CH"/>
</dbReference>
<dbReference type="GO" id="GO:0051301">
    <property type="term" value="P:cell division"/>
    <property type="evidence" value="ECO:0007669"/>
    <property type="project" value="UniProtKB-UniRule"/>
</dbReference>
<keyword evidence="9 10" id="KW-0137">Centromere</keyword>
<dbReference type="InterPro" id="IPR005550">
    <property type="entry name" value="Kinetochore_Ndc80"/>
</dbReference>
<evidence type="ECO:0000259" key="13">
    <source>
        <dbReference type="Pfam" id="PF03801"/>
    </source>
</evidence>
<evidence type="ECO:0000256" key="11">
    <source>
        <dbReference type="SAM" id="Coils"/>
    </source>
</evidence>
<dbReference type="Pfam" id="PF03801">
    <property type="entry name" value="Ndc80_HEC"/>
    <property type="match status" value="1"/>
</dbReference>
<dbReference type="EMBL" id="KZ999482">
    <property type="protein sequence ID" value="RKO85028.1"/>
    <property type="molecule type" value="Genomic_DNA"/>
</dbReference>
<keyword evidence="2 10" id="KW-0158">Chromosome</keyword>
<evidence type="ECO:0000256" key="3">
    <source>
        <dbReference type="ARBA" id="ARBA00022618"/>
    </source>
</evidence>
<evidence type="ECO:0000259" key="15">
    <source>
        <dbReference type="Pfam" id="PF24487"/>
    </source>
</evidence>
<dbReference type="GO" id="GO:0051315">
    <property type="term" value="P:attachment of mitotic spindle microtubules to kinetochore"/>
    <property type="evidence" value="ECO:0007669"/>
    <property type="project" value="UniProtKB-UniRule"/>
</dbReference>
<evidence type="ECO:0000313" key="16">
    <source>
        <dbReference type="EMBL" id="RKO85028.1"/>
    </source>
</evidence>
<dbReference type="Gene3D" id="6.10.250.1950">
    <property type="match status" value="1"/>
</dbReference>
<name>A0A4P9W2K3_9FUNG</name>
<evidence type="ECO:0000256" key="10">
    <source>
        <dbReference type="RuleBase" id="RU368072"/>
    </source>
</evidence>
<feature type="domain" description="Kinetochore protein NDC80 loop region" evidence="15">
    <location>
        <begin position="325"/>
        <end position="551"/>
    </location>
</feature>
<dbReference type="GO" id="GO:0005634">
    <property type="term" value="C:nucleus"/>
    <property type="evidence" value="ECO:0007669"/>
    <property type="project" value="UniProtKB-SubCell"/>
</dbReference>
<proteinExistence type="inferred from homology"/>
<evidence type="ECO:0000256" key="9">
    <source>
        <dbReference type="ARBA" id="ARBA00023328"/>
    </source>
</evidence>
<dbReference type="InterPro" id="IPR040967">
    <property type="entry name" value="DUF5595"/>
</dbReference>
<feature type="compositionally biased region" description="Gly residues" evidence="12">
    <location>
        <begin position="14"/>
        <end position="24"/>
    </location>
</feature>
<dbReference type="OrthoDB" id="7459479at2759"/>
<comment type="subunit">
    <text evidence="10">Component of the NDC80 complex.</text>
</comment>
<feature type="region of interest" description="Disordered" evidence="12">
    <location>
        <begin position="1"/>
        <end position="30"/>
    </location>
</feature>
<dbReference type="PANTHER" id="PTHR10643">
    <property type="entry name" value="KINETOCHORE PROTEIN NDC80"/>
    <property type="match status" value="1"/>
</dbReference>
<dbReference type="Pfam" id="PF18077">
    <property type="entry name" value="DUF5595"/>
    <property type="match status" value="1"/>
</dbReference>
<keyword evidence="3 10" id="KW-0132">Cell division</keyword>
<feature type="coiled-coil region" evidence="11">
    <location>
        <begin position="209"/>
        <end position="236"/>
    </location>
</feature>
<evidence type="ECO:0000256" key="12">
    <source>
        <dbReference type="SAM" id="MobiDB-lite"/>
    </source>
</evidence>
<evidence type="ECO:0000259" key="14">
    <source>
        <dbReference type="Pfam" id="PF18077"/>
    </source>
</evidence>
<accession>A0A4P9W2K3</accession>
<dbReference type="InterPro" id="IPR038273">
    <property type="entry name" value="Ndc80_sf"/>
</dbReference>
<dbReference type="Proteomes" id="UP000269721">
    <property type="component" value="Unassembled WGS sequence"/>
</dbReference>
<comment type="subcellular location">
    <subcellularLocation>
        <location evidence="10">Chromosome</location>
        <location evidence="10">Centromere</location>
        <location evidence="10">Kinetochore</location>
    </subcellularLocation>
    <subcellularLocation>
        <location evidence="10">Nucleus</location>
    </subcellularLocation>
</comment>
<comment type="function">
    <text evidence="10">Acts as a component of the essential kinetochore-associated NDC80 complex, which is required for chromosome segregation and spindle checkpoint activity.</text>
</comment>
<evidence type="ECO:0000256" key="5">
    <source>
        <dbReference type="ARBA" id="ARBA00022838"/>
    </source>
</evidence>
<dbReference type="AlphaFoldDB" id="A0A4P9W2K3"/>
<evidence type="ECO:0000313" key="17">
    <source>
        <dbReference type="Proteomes" id="UP000269721"/>
    </source>
</evidence>
<dbReference type="GO" id="GO:0031262">
    <property type="term" value="C:Ndc80 complex"/>
    <property type="evidence" value="ECO:0007669"/>
    <property type="project" value="UniProtKB-UniRule"/>
</dbReference>
<feature type="coiled-coil region" evidence="11">
    <location>
        <begin position="442"/>
        <end position="519"/>
    </location>
</feature>
<feature type="domain" description="DUF5595" evidence="14">
    <location>
        <begin position="166"/>
        <end position="233"/>
    </location>
</feature>
<evidence type="ECO:0000256" key="2">
    <source>
        <dbReference type="ARBA" id="ARBA00022454"/>
    </source>
</evidence>
<evidence type="ECO:0000256" key="4">
    <source>
        <dbReference type="ARBA" id="ARBA00022776"/>
    </source>
</evidence>
<dbReference type="Pfam" id="PF24487">
    <property type="entry name" value="NDC80_loop"/>
    <property type="match status" value="1"/>
</dbReference>
<gene>
    <name evidence="16" type="ORF">BDK51DRAFT_48404</name>
</gene>
<organism evidence="16 17">
    <name type="scientific">Blyttiomyces helicus</name>
    <dbReference type="NCBI Taxonomy" id="388810"/>
    <lineage>
        <taxon>Eukaryota</taxon>
        <taxon>Fungi</taxon>
        <taxon>Fungi incertae sedis</taxon>
        <taxon>Chytridiomycota</taxon>
        <taxon>Chytridiomycota incertae sedis</taxon>
        <taxon>Chytridiomycetes</taxon>
        <taxon>Chytridiomycetes incertae sedis</taxon>
        <taxon>Blyttiomyces</taxon>
    </lineage>
</organism>
<sequence>MQQVNRPSNIGAGNVRGGKGGGAGKDPRPIRDKAWQATAKGSLISFLVQTGYNQVISMASLSPPSSKDFQSIFRFLYARIDPTYVFVKKFEDEVQSILKEIKYPLADQITKSNLMSVGSMHAWPSILAMLTWMVELILFPTTESHLLLQCLDQLDNQGDFDDGTGINDPTDPEKIFFNYLIKAYANFLEGDDDFELMDAELVHTFDVKNENTVREVERLKKENERAEQELDLLKRGESPLVILEREKNSLQLDKEQFIRYIQHVRAKKPNLEESIASLKQDLEAAEKEIASATEERAALQHTVDSQEVSPADVDRMNAENEQLAKTLADIATKLELGNQAVWKSEIELQKKMDQIEKLVQDYNACAYRLGLYRAETAEPVLAAELEINPAASRPQDITSIDMRNAAKPALLRLRTSYNSDLHAAQDDAIALHESLDSLNWAFTEKEDELAAMESRILQLGEQCNEEERHIGLSIAAVKDEIGQYERNIQRISIEANGSLIQSQQRAQKAAMEYEELSRRVTEKRGRVMEQVVKSILELVNVHMHVRSHLAELKQMAEKYHAEAVAEVEALP</sequence>